<dbReference type="eggNOG" id="ENOG5031NKU">
    <property type="taxonomic scope" value="Bacteria"/>
</dbReference>
<keyword evidence="2" id="KW-1185">Reference proteome</keyword>
<accession>Q3SSK4</accession>
<dbReference type="KEGG" id="nwi:Nwi_1476"/>
<reference evidence="1 2" key="1">
    <citation type="journal article" date="2006" name="Appl. Environ. Microbiol.">
        <title>Genome sequence of the chemolithoautotrophic nitrite-oxidizing bacterium Nitrobacter winogradskyi Nb-255.</title>
        <authorList>
            <person name="Starkenburg S.R."/>
            <person name="Chain P.S."/>
            <person name="Sayavedra-Soto L.A."/>
            <person name="Hauser L."/>
            <person name="Land M.L."/>
            <person name="Larimer F.W."/>
            <person name="Malfatti S.A."/>
            <person name="Klotz M.G."/>
            <person name="Bottomley P.J."/>
            <person name="Arp D.J."/>
            <person name="Hickey W.J."/>
        </authorList>
    </citation>
    <scope>NUCLEOTIDE SEQUENCE [LARGE SCALE GENOMIC DNA]</scope>
    <source>
        <strain evidence="2">ATCC 25391 / DSM 10237 / CIP 104748 / NCIMB 11846 / Nb-255</strain>
    </source>
</reference>
<dbReference type="Gene3D" id="3.30.2000.30">
    <property type="match status" value="1"/>
</dbReference>
<protein>
    <recommendedName>
        <fullName evidence="3">DUF3168 domain-containing protein</fullName>
    </recommendedName>
</protein>
<dbReference type="Proteomes" id="UP000002531">
    <property type="component" value="Chromosome"/>
</dbReference>
<evidence type="ECO:0000313" key="1">
    <source>
        <dbReference type="EMBL" id="ABA04737.1"/>
    </source>
</evidence>
<dbReference type="InterPro" id="IPR053745">
    <property type="entry name" value="Viral_Tail_Comp_sf"/>
</dbReference>
<dbReference type="STRING" id="323098.Nwi_1476"/>
<proteinExistence type="predicted"/>
<gene>
    <name evidence="1" type="ordered locus">Nwi_1476</name>
</gene>
<dbReference type="HOGENOM" id="CLU_126531_1_0_5"/>
<organism evidence="1 2">
    <name type="scientific">Nitrobacter winogradskyi (strain ATCC 25391 / DSM 10237 / CIP 104748 / NCIMB 11846 / Nb-255)</name>
    <dbReference type="NCBI Taxonomy" id="323098"/>
    <lineage>
        <taxon>Bacteria</taxon>
        <taxon>Pseudomonadati</taxon>
        <taxon>Pseudomonadota</taxon>
        <taxon>Alphaproteobacteria</taxon>
        <taxon>Hyphomicrobiales</taxon>
        <taxon>Nitrobacteraceae</taxon>
        <taxon>Nitrobacter</taxon>
    </lineage>
</organism>
<dbReference type="AlphaFoldDB" id="Q3SSK4"/>
<dbReference type="Pfam" id="PF11367">
    <property type="entry name" value="Tail_completion_gp17"/>
    <property type="match status" value="1"/>
</dbReference>
<name>Q3SSK4_NITWN</name>
<dbReference type="RefSeq" id="WP_011314744.1">
    <property type="nucleotide sequence ID" value="NC_007406.1"/>
</dbReference>
<dbReference type="InterPro" id="IPR021508">
    <property type="entry name" value="Gp17-like"/>
</dbReference>
<evidence type="ECO:0000313" key="2">
    <source>
        <dbReference type="Proteomes" id="UP000002531"/>
    </source>
</evidence>
<dbReference type="OrthoDB" id="7630456at2"/>
<evidence type="ECO:0008006" key="3">
    <source>
        <dbReference type="Google" id="ProtNLM"/>
    </source>
</evidence>
<sequence length="144" mass="15832">MSSPALALQKAIRLRLINTAAVTALVPPANILDRNERPAPSPSIILGEDQEVDEDFTLKRDYIRVYSMLHIWKTEPSTAGVKAIAGAVRKAIGRVRRLDIGDPDFVCADCRVDGVRYLRDPGGEMSHAVLTINSLVQARWSVVI</sequence>
<dbReference type="EMBL" id="CP000115">
    <property type="protein sequence ID" value="ABA04737.1"/>
    <property type="molecule type" value="Genomic_DNA"/>
</dbReference>